<evidence type="ECO:0000259" key="8">
    <source>
        <dbReference type="PROSITE" id="PS50928"/>
    </source>
</evidence>
<dbReference type="GO" id="GO:0005886">
    <property type="term" value="C:plasma membrane"/>
    <property type="evidence" value="ECO:0007669"/>
    <property type="project" value="UniProtKB-SubCell"/>
</dbReference>
<dbReference type="GO" id="GO:0055085">
    <property type="term" value="P:transmembrane transport"/>
    <property type="evidence" value="ECO:0007669"/>
    <property type="project" value="InterPro"/>
</dbReference>
<dbReference type="CDD" id="cd06261">
    <property type="entry name" value="TM_PBP2"/>
    <property type="match status" value="1"/>
</dbReference>
<dbReference type="PROSITE" id="PS50928">
    <property type="entry name" value="ABC_TM1"/>
    <property type="match status" value="1"/>
</dbReference>
<dbReference type="Proteomes" id="UP000467193">
    <property type="component" value="Chromosome"/>
</dbReference>
<gene>
    <name evidence="9" type="primary">oppC_1</name>
    <name evidence="9" type="ORF">MSEDJ_25730</name>
</gene>
<evidence type="ECO:0000256" key="3">
    <source>
        <dbReference type="ARBA" id="ARBA00022475"/>
    </source>
</evidence>
<keyword evidence="5 7" id="KW-1133">Transmembrane helix</keyword>
<keyword evidence="3" id="KW-1003">Cell membrane</keyword>
<feature type="transmembrane region" description="Helical" evidence="7">
    <location>
        <begin position="90"/>
        <end position="114"/>
    </location>
</feature>
<reference evidence="9 10" key="1">
    <citation type="journal article" date="2019" name="Emerg. Microbes Infect.">
        <title>Comprehensive subspecies identification of 175 nontuberculous mycobacteria species based on 7547 genomic profiles.</title>
        <authorList>
            <person name="Matsumoto Y."/>
            <person name="Kinjo T."/>
            <person name="Motooka D."/>
            <person name="Nabeya D."/>
            <person name="Jung N."/>
            <person name="Uechi K."/>
            <person name="Horii T."/>
            <person name="Iida T."/>
            <person name="Fujita J."/>
            <person name="Nakamura S."/>
        </authorList>
    </citation>
    <scope>NUCLEOTIDE SEQUENCE [LARGE SCALE GENOMIC DNA]</scope>
    <source>
        <strain evidence="9 10">JCM 17899</strain>
    </source>
</reference>
<evidence type="ECO:0000256" key="7">
    <source>
        <dbReference type="RuleBase" id="RU363032"/>
    </source>
</evidence>
<keyword evidence="2 7" id="KW-0813">Transport</keyword>
<keyword evidence="4 7" id="KW-0812">Transmembrane</keyword>
<evidence type="ECO:0000256" key="5">
    <source>
        <dbReference type="ARBA" id="ARBA00022989"/>
    </source>
</evidence>
<evidence type="ECO:0000256" key="4">
    <source>
        <dbReference type="ARBA" id="ARBA00022692"/>
    </source>
</evidence>
<dbReference type="AlphaFoldDB" id="A0A7I7QRA4"/>
<feature type="transmembrane region" description="Helical" evidence="7">
    <location>
        <begin position="258"/>
        <end position="276"/>
    </location>
</feature>
<evidence type="ECO:0000256" key="2">
    <source>
        <dbReference type="ARBA" id="ARBA00022448"/>
    </source>
</evidence>
<evidence type="ECO:0000256" key="1">
    <source>
        <dbReference type="ARBA" id="ARBA00004651"/>
    </source>
</evidence>
<dbReference type="SUPFAM" id="SSF161098">
    <property type="entry name" value="MetI-like"/>
    <property type="match status" value="1"/>
</dbReference>
<dbReference type="EMBL" id="AP022588">
    <property type="protein sequence ID" value="BBY28477.1"/>
    <property type="molecule type" value="Genomic_DNA"/>
</dbReference>
<dbReference type="InterPro" id="IPR050366">
    <property type="entry name" value="BP-dependent_transpt_permease"/>
</dbReference>
<proteinExistence type="inferred from homology"/>
<dbReference type="Pfam" id="PF00528">
    <property type="entry name" value="BPD_transp_1"/>
    <property type="match status" value="1"/>
</dbReference>
<dbReference type="Gene3D" id="1.10.3720.10">
    <property type="entry name" value="MetI-like"/>
    <property type="match status" value="1"/>
</dbReference>
<feature type="transmembrane region" description="Helical" evidence="7">
    <location>
        <begin position="203"/>
        <end position="232"/>
    </location>
</feature>
<comment type="similarity">
    <text evidence="7">Belongs to the binding-protein-dependent transport system permease family.</text>
</comment>
<dbReference type="InterPro" id="IPR000515">
    <property type="entry name" value="MetI-like"/>
</dbReference>
<dbReference type="InterPro" id="IPR035906">
    <property type="entry name" value="MetI-like_sf"/>
</dbReference>
<feature type="domain" description="ABC transmembrane type-1" evidence="8">
    <location>
        <begin position="86"/>
        <end position="276"/>
    </location>
</feature>
<dbReference type="KEGG" id="msei:MSEDJ_25730"/>
<name>A0A7I7QRA4_9MYCO</name>
<evidence type="ECO:0000313" key="9">
    <source>
        <dbReference type="EMBL" id="BBY28477.1"/>
    </source>
</evidence>
<evidence type="ECO:0000313" key="10">
    <source>
        <dbReference type="Proteomes" id="UP000467193"/>
    </source>
</evidence>
<evidence type="ECO:0000256" key="6">
    <source>
        <dbReference type="ARBA" id="ARBA00023136"/>
    </source>
</evidence>
<accession>A0A7I7QRA4</accession>
<organism evidence="9 10">
    <name type="scientific">Mycolicibacterium sediminis</name>
    <dbReference type="NCBI Taxonomy" id="1286180"/>
    <lineage>
        <taxon>Bacteria</taxon>
        <taxon>Bacillati</taxon>
        <taxon>Actinomycetota</taxon>
        <taxon>Actinomycetes</taxon>
        <taxon>Mycobacteriales</taxon>
        <taxon>Mycobacteriaceae</taxon>
        <taxon>Mycolicibacterium</taxon>
    </lineage>
</organism>
<dbReference type="RefSeq" id="WP_163797382.1">
    <property type="nucleotide sequence ID" value="NZ_AP022588.1"/>
</dbReference>
<dbReference type="InterPro" id="IPR025966">
    <property type="entry name" value="OppC_N"/>
</dbReference>
<keyword evidence="10" id="KW-1185">Reference proteome</keyword>
<feature type="transmembrane region" description="Helical" evidence="7">
    <location>
        <begin position="21"/>
        <end position="47"/>
    </location>
</feature>
<feature type="transmembrane region" description="Helical" evidence="7">
    <location>
        <begin position="121"/>
        <end position="143"/>
    </location>
</feature>
<sequence length="289" mass="30177">MSAIAFAGSTRVRRVTGRLGSANLAVTVAAVIGVLFVVLAIFGPLVAPHDPTELDQLNIFASPSPAHLLGTDDTGRDLLSRLICGARPSLVAPAVVMVLAGVVGTLLAVSAAWFGGWWDAIVARFLDLLFGFPGLILAIVAAAVFGSGLVAPVIALAIANVPYVARILRPAALRERNLPYIEALVVQGQSPWRICLRHLVPNLAPLIVTQIVVGYGYAMLDIAAISFLGLGLQPPSPEWGLMVANGKPAIVDGHPAQSLYAALTIVLAVVAFNVIGERVSQRLLAQGAR</sequence>
<dbReference type="Pfam" id="PF12911">
    <property type="entry name" value="OppC_N"/>
    <property type="match status" value="1"/>
</dbReference>
<dbReference type="PANTHER" id="PTHR43386">
    <property type="entry name" value="OLIGOPEPTIDE TRANSPORT SYSTEM PERMEASE PROTEIN APPC"/>
    <property type="match status" value="1"/>
</dbReference>
<feature type="transmembrane region" description="Helical" evidence="7">
    <location>
        <begin position="149"/>
        <end position="168"/>
    </location>
</feature>
<keyword evidence="6 7" id="KW-0472">Membrane</keyword>
<comment type="subcellular location">
    <subcellularLocation>
        <location evidence="1 7">Cell membrane</location>
        <topology evidence="1 7">Multi-pass membrane protein</topology>
    </subcellularLocation>
</comment>
<dbReference type="PANTHER" id="PTHR43386:SF25">
    <property type="entry name" value="PEPTIDE ABC TRANSPORTER PERMEASE PROTEIN"/>
    <property type="match status" value="1"/>
</dbReference>
<protein>
    <submittedName>
        <fullName evidence="9">Peptide ABC transporter substrate-binding protein</fullName>
    </submittedName>
</protein>